<reference evidence="2" key="1">
    <citation type="submission" date="2023-01" db="EMBL/GenBank/DDBJ databases">
        <title>Oxazolidinone resistance genes in florfenicol resistant enterococci from beef cattle and veal calves at slaughter.</title>
        <authorList>
            <person name="Biggel M."/>
        </authorList>
    </citation>
    <scope>NUCLEOTIDE SEQUENCE</scope>
    <source>
        <strain evidence="2">K79-1</strain>
    </source>
</reference>
<accession>A0AAE9XMB5</accession>
<feature type="region of interest" description="Disordered" evidence="1">
    <location>
        <begin position="1"/>
        <end position="32"/>
    </location>
</feature>
<evidence type="ECO:0000313" key="3">
    <source>
        <dbReference type="Proteomes" id="UP001179483"/>
    </source>
</evidence>
<dbReference type="EMBL" id="CP116590">
    <property type="protein sequence ID" value="WCG37896.1"/>
    <property type="molecule type" value="Genomic_DNA"/>
</dbReference>
<dbReference type="RefSeq" id="WP_271736010.1">
    <property type="nucleotide sequence ID" value="NZ_CP116590.1"/>
</dbReference>
<sequence length="52" mass="5890">MRNNQHQGLTDEEDQAKVAEGQVNQTSHSTQKTTAEIIKENVFTLFNALNFL</sequence>
<organism evidence="2 3">
    <name type="scientific">Aerococcus urinaeequi</name>
    <dbReference type="NCBI Taxonomy" id="51665"/>
    <lineage>
        <taxon>Bacteria</taxon>
        <taxon>Bacillati</taxon>
        <taxon>Bacillota</taxon>
        <taxon>Bacilli</taxon>
        <taxon>Lactobacillales</taxon>
        <taxon>Aerococcaceae</taxon>
        <taxon>Aerococcus</taxon>
    </lineage>
</organism>
<evidence type="ECO:0000313" key="2">
    <source>
        <dbReference type="EMBL" id="WCG37896.1"/>
    </source>
</evidence>
<evidence type="ECO:0000256" key="1">
    <source>
        <dbReference type="SAM" id="MobiDB-lite"/>
    </source>
</evidence>
<proteinExistence type="predicted"/>
<gene>
    <name evidence="2" type="ORF">PML80_00620</name>
</gene>
<protein>
    <submittedName>
        <fullName evidence="2">Uncharacterized protein</fullName>
    </submittedName>
</protein>
<feature type="compositionally biased region" description="Polar residues" evidence="1">
    <location>
        <begin position="22"/>
        <end position="32"/>
    </location>
</feature>
<name>A0AAE9XMB5_9LACT</name>
<dbReference type="Proteomes" id="UP001179483">
    <property type="component" value="Chromosome"/>
</dbReference>
<dbReference type="AlphaFoldDB" id="A0AAE9XMB5"/>